<dbReference type="KEGG" id="cqu:CpipJ_CPIJ005372"/>
<evidence type="ECO:0000256" key="6">
    <source>
        <dbReference type="ARBA" id="ARBA00022692"/>
    </source>
</evidence>
<keyword evidence="8 9" id="KW-0472">Membrane</keyword>
<comment type="function">
    <text evidence="9">Plasma membrane transporter mediating the uptake by cells of the water soluble vitamin B2/riboflavin that plays a key role in biochemical oxidation-reduction reactions of the carbohydrate, lipid, and amino acid metabolism.</text>
</comment>
<dbReference type="eggNOG" id="KOG4255">
    <property type="taxonomic scope" value="Eukaryota"/>
</dbReference>
<dbReference type="AlphaFoldDB" id="B0WF37"/>
<dbReference type="HOGENOM" id="CLU_034789_1_0_1"/>
<dbReference type="InterPro" id="IPR009357">
    <property type="entry name" value="Riboflavin_transptr"/>
</dbReference>
<comment type="similarity">
    <text evidence="3 9">Belongs to the riboflavin transporter family.</text>
</comment>
<feature type="transmembrane region" description="Helical" evidence="9">
    <location>
        <begin position="80"/>
        <end position="99"/>
    </location>
</feature>
<keyword evidence="6 9" id="KW-0812">Transmembrane</keyword>
<keyword evidence="7 9" id="KW-1133">Transmembrane helix</keyword>
<organism>
    <name type="scientific">Culex quinquefasciatus</name>
    <name type="common">Southern house mosquito</name>
    <name type="synonym">Culex pungens</name>
    <dbReference type="NCBI Taxonomy" id="7176"/>
    <lineage>
        <taxon>Eukaryota</taxon>
        <taxon>Metazoa</taxon>
        <taxon>Ecdysozoa</taxon>
        <taxon>Arthropoda</taxon>
        <taxon>Hexapoda</taxon>
        <taxon>Insecta</taxon>
        <taxon>Pterygota</taxon>
        <taxon>Neoptera</taxon>
        <taxon>Endopterygota</taxon>
        <taxon>Diptera</taxon>
        <taxon>Nematocera</taxon>
        <taxon>Culicoidea</taxon>
        <taxon>Culicidae</taxon>
        <taxon>Culicinae</taxon>
        <taxon>Culicini</taxon>
        <taxon>Culex</taxon>
        <taxon>Culex</taxon>
    </lineage>
</organism>
<dbReference type="OrthoDB" id="9995836at2759"/>
<dbReference type="Pfam" id="PF06237">
    <property type="entry name" value="SLC52_ribofla_tr"/>
    <property type="match status" value="1"/>
</dbReference>
<evidence type="ECO:0000313" key="12">
    <source>
        <dbReference type="Proteomes" id="UP000002320"/>
    </source>
</evidence>
<sequence>MPPLPEIRQRSAELQPPAPLREVRRAMKLTLTTIRDVLRNRSTLVDLLAILFGISAVLGHNANFVQLPLLVLIAPEGLLLPSHLVVVSQFGNLGPLLYLALQKLTACKDSYLIYGLLVVNMVSTVCMAFWYDQTAYLFGENRSVVMLVCFLTASLVSCTSPVLFMPYMGRLRDVYMVSYLIGEGFSGFIPSVVALGQGVGGNEECILNNSSDPGAPEFISYTPPPRFSSTVYFLLVFIFLAVCTVAFGILDKHPRSRAEYAQVTVKDGNDYTYEQPKQEPNADSNEPSKKVLSQRSYHYLLVFLGVIFMIGGGFAPSVMPYSCLPYGNEVYHLSTALVLIANPVVAFLAMFLQTRSIRMMHVLAAISLIFSAYTMITALMRPQPPLVGTTIGNIFVIVSWVGSVALLSYVRVVAVTVLRDHGGKALVWAGAFTQFGTLIGSIVSFSVVNFTGLFQATEVC</sequence>
<dbReference type="EMBL" id="DS231914">
    <property type="protein sequence ID" value="EDS25982.1"/>
    <property type="molecule type" value="Genomic_DNA"/>
</dbReference>
<evidence type="ECO:0000256" key="4">
    <source>
        <dbReference type="ARBA" id="ARBA00022448"/>
    </source>
</evidence>
<evidence type="ECO:0000256" key="2">
    <source>
        <dbReference type="ARBA" id="ARBA00004651"/>
    </source>
</evidence>
<feature type="transmembrane region" description="Helical" evidence="9">
    <location>
        <begin position="297"/>
        <end position="318"/>
    </location>
</feature>
<dbReference type="InterPro" id="IPR036259">
    <property type="entry name" value="MFS_trans_sf"/>
</dbReference>
<dbReference type="PANTHER" id="PTHR12929:SF10">
    <property type="entry name" value="RIBOFLAVIN TRANSPORTER"/>
    <property type="match status" value="1"/>
</dbReference>
<proteinExistence type="inferred from homology"/>
<reference evidence="10" key="1">
    <citation type="submission" date="2007-03" db="EMBL/GenBank/DDBJ databases">
        <title>Annotation of Culex pipiens quinquefasciatus.</title>
        <authorList>
            <consortium name="The Broad Institute Genome Sequencing Platform"/>
            <person name="Atkinson P.W."/>
            <person name="Hemingway J."/>
            <person name="Christensen B.M."/>
            <person name="Higgs S."/>
            <person name="Kodira C."/>
            <person name="Hannick L."/>
            <person name="Megy K."/>
            <person name="O'Leary S."/>
            <person name="Pearson M."/>
            <person name="Haas B.J."/>
            <person name="Mauceli E."/>
            <person name="Wortman J.R."/>
            <person name="Lee N.H."/>
            <person name="Guigo R."/>
            <person name="Stanke M."/>
            <person name="Alvarado L."/>
            <person name="Amedeo P."/>
            <person name="Antoine C.H."/>
            <person name="Arensburger P."/>
            <person name="Bidwell S.L."/>
            <person name="Crawford M."/>
            <person name="Camaro F."/>
            <person name="Devon K."/>
            <person name="Engels R."/>
            <person name="Hammond M."/>
            <person name="Howarth C."/>
            <person name="Koehrsen M."/>
            <person name="Lawson D."/>
            <person name="Montgomery P."/>
            <person name="Nene V."/>
            <person name="Nusbaum C."/>
            <person name="Puiu D."/>
            <person name="Romero-Severson J."/>
            <person name="Severson D.W."/>
            <person name="Shumway M."/>
            <person name="Sisk P."/>
            <person name="Stolte C."/>
            <person name="Zeng Q."/>
            <person name="Eisenstadt E."/>
            <person name="Fraser-Liggett C."/>
            <person name="Strausberg R."/>
            <person name="Galagan J."/>
            <person name="Birren B."/>
            <person name="Collins F.H."/>
        </authorList>
    </citation>
    <scope>NUCLEOTIDE SEQUENCE [LARGE SCALE GENOMIC DNA]</scope>
    <source>
        <strain evidence="10">JHB</strain>
    </source>
</reference>
<evidence type="ECO:0000256" key="8">
    <source>
        <dbReference type="ARBA" id="ARBA00023136"/>
    </source>
</evidence>
<reference evidence="11" key="2">
    <citation type="submission" date="2021-02" db="UniProtKB">
        <authorList>
            <consortium name="EnsemblMetazoa"/>
        </authorList>
    </citation>
    <scope>IDENTIFICATION</scope>
    <source>
        <strain evidence="11">JHB</strain>
    </source>
</reference>
<dbReference type="PANTHER" id="PTHR12929">
    <property type="entry name" value="SOLUTE CARRIER FAMILY 52"/>
    <property type="match status" value="1"/>
</dbReference>
<dbReference type="VEuPathDB" id="VectorBase:CPIJ005372"/>
<evidence type="ECO:0000256" key="5">
    <source>
        <dbReference type="ARBA" id="ARBA00022475"/>
    </source>
</evidence>
<protein>
    <recommendedName>
        <fullName evidence="9">Riboflavin transporter</fullName>
    </recommendedName>
</protein>
<dbReference type="InParanoid" id="B0WF37"/>
<evidence type="ECO:0000256" key="1">
    <source>
        <dbReference type="ARBA" id="ARBA00000215"/>
    </source>
</evidence>
<accession>B0WF37</accession>
<feature type="transmembrane region" description="Helical" evidence="9">
    <location>
        <begin position="426"/>
        <end position="448"/>
    </location>
</feature>
<keyword evidence="4 9" id="KW-0813">Transport</keyword>
<evidence type="ECO:0000313" key="11">
    <source>
        <dbReference type="EnsemblMetazoa" id="CPIJ005372-PA"/>
    </source>
</evidence>
<dbReference type="OMA" id="ITWVIFV"/>
<feature type="transmembrane region" description="Helical" evidence="9">
    <location>
        <begin position="391"/>
        <end position="414"/>
    </location>
</feature>
<dbReference type="SUPFAM" id="SSF103473">
    <property type="entry name" value="MFS general substrate transporter"/>
    <property type="match status" value="1"/>
</dbReference>
<dbReference type="STRING" id="7176.B0WF37"/>
<feature type="transmembrane region" description="Helical" evidence="9">
    <location>
        <begin position="359"/>
        <end position="379"/>
    </location>
</feature>
<feature type="transmembrane region" description="Helical" evidence="9">
    <location>
        <begin position="176"/>
        <end position="195"/>
    </location>
</feature>
<evidence type="ECO:0000256" key="7">
    <source>
        <dbReference type="ARBA" id="ARBA00022989"/>
    </source>
</evidence>
<comment type="subcellular location">
    <subcellularLocation>
        <location evidence="2 9">Cell membrane</location>
        <topology evidence="2 9">Multi-pass membrane protein</topology>
    </subcellularLocation>
</comment>
<evidence type="ECO:0000256" key="9">
    <source>
        <dbReference type="RuleBase" id="RU368035"/>
    </source>
</evidence>
<comment type="catalytic activity">
    <reaction evidence="1 9">
        <text>riboflavin(in) = riboflavin(out)</text>
        <dbReference type="Rhea" id="RHEA:35015"/>
        <dbReference type="ChEBI" id="CHEBI:57986"/>
    </reaction>
</comment>
<feature type="transmembrane region" description="Helical" evidence="9">
    <location>
        <begin position="143"/>
        <end position="164"/>
    </location>
</feature>
<keyword evidence="10" id="KW-0675">Receptor</keyword>
<dbReference type="GO" id="GO:0005886">
    <property type="term" value="C:plasma membrane"/>
    <property type="evidence" value="ECO:0007669"/>
    <property type="project" value="UniProtKB-SubCell"/>
</dbReference>
<keyword evidence="12" id="KW-1185">Reference proteome</keyword>
<dbReference type="VEuPathDB" id="VectorBase:CQUJHB010303"/>
<dbReference type="GO" id="GO:0032217">
    <property type="term" value="F:riboflavin transmembrane transporter activity"/>
    <property type="evidence" value="ECO:0007669"/>
    <property type="project" value="UniProtKB-UniRule"/>
</dbReference>
<dbReference type="EnsemblMetazoa" id="CPIJ005372-RA">
    <property type="protein sequence ID" value="CPIJ005372-PA"/>
    <property type="gene ID" value="CPIJ005372"/>
</dbReference>
<evidence type="ECO:0000313" key="10">
    <source>
        <dbReference type="EMBL" id="EDS25982.1"/>
    </source>
</evidence>
<feature type="transmembrane region" description="Helical" evidence="9">
    <location>
        <begin position="111"/>
        <end position="131"/>
    </location>
</feature>
<dbReference type="FunCoup" id="B0WF37">
    <property type="interactions" value="454"/>
</dbReference>
<dbReference type="Proteomes" id="UP000002320">
    <property type="component" value="Unassembled WGS sequence"/>
</dbReference>
<evidence type="ECO:0000256" key="3">
    <source>
        <dbReference type="ARBA" id="ARBA00006366"/>
    </source>
</evidence>
<feature type="transmembrane region" description="Helical" evidence="9">
    <location>
        <begin position="43"/>
        <end position="60"/>
    </location>
</feature>
<name>B0WF37_CULQU</name>
<keyword evidence="5 9" id="KW-1003">Cell membrane</keyword>
<feature type="transmembrane region" description="Helical" evidence="9">
    <location>
        <begin position="330"/>
        <end position="352"/>
    </location>
</feature>
<feature type="transmembrane region" description="Helical" evidence="9">
    <location>
        <begin position="231"/>
        <end position="250"/>
    </location>
</feature>
<gene>
    <name evidence="11" type="primary">6037404</name>
    <name evidence="10" type="ORF">CpipJ_CPIJ005372</name>
</gene>